<dbReference type="EMBL" id="AYYE01001171">
    <property type="protein sequence ID" value="ETK06503.1"/>
    <property type="molecule type" value="Genomic_DNA"/>
</dbReference>
<organism evidence="1 2">
    <name type="scientific">Tannerella sp. oral taxon BU063 isolate Cell 1/3</name>
    <dbReference type="NCBI Taxonomy" id="1411022"/>
    <lineage>
        <taxon>Bacteria</taxon>
        <taxon>Pseudomonadati</taxon>
        <taxon>Bacteroidota</taxon>
        <taxon>Bacteroidia</taxon>
        <taxon>Bacteroidales</taxon>
        <taxon>Tannerellaceae</taxon>
        <taxon>Tannerella</taxon>
    </lineage>
</organism>
<evidence type="ECO:0008006" key="3">
    <source>
        <dbReference type="Google" id="ProtNLM"/>
    </source>
</evidence>
<protein>
    <recommendedName>
        <fullName evidence="3">Prophage tail endopeptidase domain-containing protein</fullName>
    </recommendedName>
</protein>
<dbReference type="Proteomes" id="UP000034982">
    <property type="component" value="Unassembled WGS sequence"/>
</dbReference>
<comment type="caution">
    <text evidence="1">The sequence shown here is derived from an EMBL/GenBank/DDBJ whole genome shotgun (WGS) entry which is preliminary data.</text>
</comment>
<gene>
    <name evidence="1" type="ORF">T230_11985</name>
</gene>
<dbReference type="PATRIC" id="fig|1411022.3.peg.1469"/>
<evidence type="ECO:0000313" key="2">
    <source>
        <dbReference type="Proteomes" id="UP000034982"/>
    </source>
</evidence>
<reference evidence="1 2" key="1">
    <citation type="submission" date="2013-11" db="EMBL/GenBank/DDBJ databases">
        <title>Single cell genomics of uncultured Tannerella BU063 (oral taxon 286).</title>
        <authorList>
            <person name="Beall C.J."/>
            <person name="Campbell A.G."/>
            <person name="Griffen A.L."/>
            <person name="Podar M."/>
            <person name="Leys E.J."/>
        </authorList>
    </citation>
    <scope>NUCLEOTIDE SEQUENCE [LARGE SCALE GENOMIC DNA]</scope>
    <source>
        <strain evidence="1">Cell 1/3</strain>
    </source>
</reference>
<dbReference type="AlphaFoldDB" id="W2CHJ0"/>
<proteinExistence type="predicted"/>
<name>W2CHJ0_9BACT</name>
<accession>W2CHJ0</accession>
<sequence length="1063" mass="117732">MKIYDKKDALILDVEPDDNSYAEDRILQTKLLTLYYSLPEYVEIPEGAYTDFRGTRYRLESAQKFICHGDRNFEYTVTMEGPEAALRKYKVRDTTIQNLLKFAYTAKPRAHLELIVKALNRRDSGWTVGGCIEATEKTLSYSHTSCADALQMLADEFKTEWEIRGKAIYLRRVEYNKANPLRLRYGRDCGLKPGVSRDNFGAKKPCEILLVQGGRKNIDASTYGSVELLLPKSQTIAFDGTKFADEAGFNAATARSYKTDATGTEITRADRPLLTFVEDSIDLSQIYPKRVGTVSSVEMIAGKDGHVNYDIIDSSIPEALDYNKALIKGQTMKVIFQSGNLTGAGAPAGEYGRVPGQTSQGPAGPPGGTVYIPKVGDTYAVFGCSLPDAYVCDNATRTGASWEMFREAVRVKYENEVERYTFSAELDELYADRHWIEIGSRIVKGGFVLLESDKYAPTDGLLIRITGVRTPVNTPRRPQFELSNVASPGSVSGQLGKIDRNEVTTEEGFRQLRHETARTYEHAKEAQDMLEKALDNFSAGINPIWVRTMSVLVGNEYQQFMFVDNRTETQREIIPLFEMNNETKVFTAPASILKHMTMGINKTSSAHKATDYKYWDVAGYTSPFLGGEKSAFYLVAKCAKGGTSGEFLLQEVYKYDPGDGASTDAGEVYPGTYRSGERSFATAYGYTEILPGQMRIRNIISPDGRTYFNVAEGVIGGNIRIESGSVGYSNLTDKPDLSIYETRSEFKVFADQIRGEVGRINVTAGGTKDQLAALQTWSQNQVNSLLNRQATSEDKIFRLQTAGFITTAQGNALYASAQLANGDTIASYITQSPTAINMISKNINMDAVVSFGSYKDGLKTTRDLADSAHTRLDAEERFTSNLQKQVNSGDIDLNRVKYGNRTIIDKGKIITSLLDADLILSKAAKIGGFIIENNNISSSGTTWEYIKSSTGLNQQISISPTGGIRTSAIIEGYKMNMELSGFGLTAEYNAITQSRTRMSGQGLKITSGEGQIELRVGRLDSDWHSYAQIRMDLPHKNHTTQPIGGNDYHVVVWDSKTRLLCWQ</sequence>
<evidence type="ECO:0000313" key="1">
    <source>
        <dbReference type="EMBL" id="ETK06503.1"/>
    </source>
</evidence>